<evidence type="ECO:0000313" key="3">
    <source>
        <dbReference type="Proteomes" id="UP000326912"/>
    </source>
</evidence>
<feature type="transmembrane region" description="Helical" evidence="1">
    <location>
        <begin position="69"/>
        <end position="92"/>
    </location>
</feature>
<keyword evidence="3" id="KW-1185">Reference proteome</keyword>
<dbReference type="EMBL" id="BKZW01000001">
    <property type="protein sequence ID" value="GER89504.1"/>
    <property type="molecule type" value="Genomic_DNA"/>
</dbReference>
<name>A0A5J4KJ33_9CHLR</name>
<evidence type="ECO:0000313" key="2">
    <source>
        <dbReference type="EMBL" id="GER89504.1"/>
    </source>
</evidence>
<dbReference type="RefSeq" id="WP_151757241.1">
    <property type="nucleotide sequence ID" value="NZ_BKZW01000001.1"/>
</dbReference>
<feature type="transmembrane region" description="Helical" evidence="1">
    <location>
        <begin position="153"/>
        <end position="175"/>
    </location>
</feature>
<keyword evidence="1" id="KW-1133">Transmembrane helix</keyword>
<keyword evidence="1" id="KW-0472">Membrane</keyword>
<gene>
    <name evidence="2" type="ORF">KDW_36660</name>
</gene>
<organism evidence="2 3">
    <name type="scientific">Dictyobacter vulcani</name>
    <dbReference type="NCBI Taxonomy" id="2607529"/>
    <lineage>
        <taxon>Bacteria</taxon>
        <taxon>Bacillati</taxon>
        <taxon>Chloroflexota</taxon>
        <taxon>Ktedonobacteria</taxon>
        <taxon>Ktedonobacterales</taxon>
        <taxon>Dictyobacteraceae</taxon>
        <taxon>Dictyobacter</taxon>
    </lineage>
</organism>
<evidence type="ECO:0000256" key="1">
    <source>
        <dbReference type="SAM" id="Phobius"/>
    </source>
</evidence>
<dbReference type="AlphaFoldDB" id="A0A5J4KJ33"/>
<feature type="transmembrane region" description="Helical" evidence="1">
    <location>
        <begin position="112"/>
        <end position="141"/>
    </location>
</feature>
<protein>
    <submittedName>
        <fullName evidence="2">Uncharacterized protein</fullName>
    </submittedName>
</protein>
<feature type="transmembrane region" description="Helical" evidence="1">
    <location>
        <begin position="195"/>
        <end position="215"/>
    </location>
</feature>
<comment type="caution">
    <text evidence="2">The sequence shown here is derived from an EMBL/GenBank/DDBJ whole genome shotgun (WGS) entry which is preliminary data.</text>
</comment>
<reference evidence="2 3" key="1">
    <citation type="submission" date="2019-10" db="EMBL/GenBank/DDBJ databases">
        <title>Dictyobacter vulcani sp. nov., within the class Ktedonobacteria, isolated from soil of volcanic Mt. Zao.</title>
        <authorList>
            <person name="Zheng Y."/>
            <person name="Wang C.M."/>
            <person name="Sakai Y."/>
            <person name="Abe K."/>
            <person name="Yokota A."/>
            <person name="Yabe S."/>
        </authorList>
    </citation>
    <scope>NUCLEOTIDE SEQUENCE [LARGE SCALE GENOMIC DNA]</scope>
    <source>
        <strain evidence="2 3">W12</strain>
    </source>
</reference>
<keyword evidence="1" id="KW-0812">Transmembrane</keyword>
<proteinExistence type="predicted"/>
<accession>A0A5J4KJ33</accession>
<feature type="transmembrane region" description="Helical" evidence="1">
    <location>
        <begin position="227"/>
        <end position="252"/>
    </location>
</feature>
<dbReference type="Proteomes" id="UP000326912">
    <property type="component" value="Unassembled WGS sequence"/>
</dbReference>
<sequence>MSIQKLLLCLYPRVWRARYEDEFLVVLSSRPLSLREGIDIIRGAFDAHLHPCFGTIEMPSPEKMRRMYVLLRSSLLTIFCAYVAFILAGLSFQKMTEAAAFQEVARTQDMVGLTFSLVVIGAVVALLAVLVGGVPILFAAIKFALVRRRAGPLIGLAVPVLAFVSFLWSLSLLKVLFHPDSQLLSLGQIALGRGLFLGVLLASSIISAGAICFVVTRSEIPEKFLRFALPPSILATIAMGFMAVATLLWAWACVLVHLNS</sequence>